<name>A0AAT9FNL0_9BACT</name>
<dbReference type="EMBL" id="AP026866">
    <property type="protein sequence ID" value="BDS07548.1"/>
    <property type="molecule type" value="Genomic_DNA"/>
</dbReference>
<reference evidence="2" key="1">
    <citation type="submission" date="2024-07" db="EMBL/GenBank/DDBJ databases">
        <title>Complete genome sequence of Verrucomicrobiaceae bacterium NT6N.</title>
        <authorList>
            <person name="Huang C."/>
            <person name="Takami H."/>
            <person name="Hamasaki K."/>
        </authorList>
    </citation>
    <scope>NUCLEOTIDE SEQUENCE</scope>
    <source>
        <strain evidence="2">NT6N</strain>
    </source>
</reference>
<dbReference type="KEGG" id="osu:NT6N_25880"/>
<gene>
    <name evidence="2" type="ORF">NT6N_25880</name>
</gene>
<proteinExistence type="predicted"/>
<dbReference type="AlphaFoldDB" id="A0AAT9FNL0"/>
<evidence type="ECO:0000313" key="2">
    <source>
        <dbReference type="EMBL" id="BDS07548.1"/>
    </source>
</evidence>
<organism evidence="2">
    <name type="scientific">Oceaniferula spumae</name>
    <dbReference type="NCBI Taxonomy" id="2979115"/>
    <lineage>
        <taxon>Bacteria</taxon>
        <taxon>Pseudomonadati</taxon>
        <taxon>Verrucomicrobiota</taxon>
        <taxon>Verrucomicrobiia</taxon>
        <taxon>Verrucomicrobiales</taxon>
        <taxon>Verrucomicrobiaceae</taxon>
        <taxon>Oceaniferula</taxon>
    </lineage>
</organism>
<evidence type="ECO:0008006" key="3">
    <source>
        <dbReference type="Google" id="ProtNLM"/>
    </source>
</evidence>
<keyword evidence="1" id="KW-0732">Signal</keyword>
<sequence>MKRSLLILWLLSLLPCFGELPPSVYADLKKKSPEKIEIRVDQVKHQSIFRKQEMVTATVTKVMETSSKLKVGDKIEIRYRHVPLRGAAGPSPIPKLKAGASYPAWLKQGEGGIYVPAARGKSFTRK</sequence>
<protein>
    <recommendedName>
        <fullName evidence="3">DUF5666 domain-containing protein</fullName>
    </recommendedName>
</protein>
<accession>A0AAT9FNL0</accession>
<feature type="chain" id="PRO_5043781462" description="DUF5666 domain-containing protein" evidence="1">
    <location>
        <begin position="27"/>
        <end position="126"/>
    </location>
</feature>
<feature type="signal peptide" evidence="1">
    <location>
        <begin position="1"/>
        <end position="26"/>
    </location>
</feature>
<evidence type="ECO:0000256" key="1">
    <source>
        <dbReference type="SAM" id="SignalP"/>
    </source>
</evidence>